<evidence type="ECO:0000313" key="3">
    <source>
        <dbReference type="Proteomes" id="UP000245667"/>
    </source>
</evidence>
<evidence type="ECO:0000313" key="1">
    <source>
        <dbReference type="EMBL" id="MBD1260544.1"/>
    </source>
</evidence>
<protein>
    <submittedName>
        <fullName evidence="2">Uncharacterized protein</fullName>
    </submittedName>
</protein>
<gene>
    <name evidence="1" type="ORF">HZY62_08080</name>
    <name evidence="2" type="ORF">LX92_01921</name>
</gene>
<dbReference type="EMBL" id="QGGQ01000003">
    <property type="protein sequence ID" value="PWK24331.1"/>
    <property type="molecule type" value="Genomic_DNA"/>
</dbReference>
<dbReference type="EMBL" id="JACWLN010000003">
    <property type="protein sequence ID" value="MBD1260544.1"/>
    <property type="molecule type" value="Genomic_DNA"/>
</dbReference>
<dbReference type="Proteomes" id="UP000245667">
    <property type="component" value="Unassembled WGS sequence"/>
</dbReference>
<keyword evidence="4" id="KW-1185">Reference proteome</keyword>
<dbReference type="AlphaFoldDB" id="A0A316E1S0"/>
<dbReference type="RefSeq" id="WP_109650056.1">
    <property type="nucleotide sequence ID" value="NZ_CAJQNU010000027.1"/>
</dbReference>
<sequence>MALSYTNAQHTIPKSIEKEARAALDFYPELEATAIEFRFKKKTGKSTMQAQPIFWSLLKSKRKRKYVIRISEKTKITGKTYKTTEMDSDVLIGWFGHELGHIMDYEKRSGINLLWFGLKYSFSGKFIKKAERAADTYAVTAGMAEYILKTKRFILNNADIDFSYKERIQKYYLSPDEIMILVKESQ</sequence>
<reference evidence="1 4" key="2">
    <citation type="submission" date="2020-07" db="EMBL/GenBank/DDBJ databases">
        <title>The draft genome sequence of Maribacter polysiphoniae KCTC 22021.</title>
        <authorList>
            <person name="Mu L."/>
        </authorList>
    </citation>
    <scope>NUCLEOTIDE SEQUENCE [LARGE SCALE GENOMIC DNA]</scope>
    <source>
        <strain evidence="1 4">KCTC 22021</strain>
    </source>
</reference>
<evidence type="ECO:0000313" key="2">
    <source>
        <dbReference type="EMBL" id="PWK24331.1"/>
    </source>
</evidence>
<comment type="caution">
    <text evidence="2">The sequence shown here is derived from an EMBL/GenBank/DDBJ whole genome shotgun (WGS) entry which is preliminary data.</text>
</comment>
<accession>A0A316E1S0</accession>
<dbReference type="OrthoDB" id="1098088at2"/>
<evidence type="ECO:0000313" key="4">
    <source>
        <dbReference type="Proteomes" id="UP000651837"/>
    </source>
</evidence>
<proteinExistence type="predicted"/>
<reference evidence="2 3" key="1">
    <citation type="submission" date="2018-05" db="EMBL/GenBank/DDBJ databases">
        <title>Genomic Encyclopedia of Archaeal and Bacterial Type Strains, Phase II (KMG-II): from individual species to whole genera.</title>
        <authorList>
            <person name="Goeker M."/>
        </authorList>
    </citation>
    <scope>NUCLEOTIDE SEQUENCE [LARGE SCALE GENOMIC DNA]</scope>
    <source>
        <strain evidence="2 3">DSM 23514</strain>
    </source>
</reference>
<name>A0A316E1S0_9FLAO</name>
<dbReference type="Proteomes" id="UP000651837">
    <property type="component" value="Unassembled WGS sequence"/>
</dbReference>
<organism evidence="2 3">
    <name type="scientific">Maribacter polysiphoniae</name>
    <dbReference type="NCBI Taxonomy" id="429344"/>
    <lineage>
        <taxon>Bacteria</taxon>
        <taxon>Pseudomonadati</taxon>
        <taxon>Bacteroidota</taxon>
        <taxon>Flavobacteriia</taxon>
        <taxon>Flavobacteriales</taxon>
        <taxon>Flavobacteriaceae</taxon>
        <taxon>Maribacter</taxon>
    </lineage>
</organism>